<dbReference type="InterPro" id="IPR029052">
    <property type="entry name" value="Metallo-depent_PP-like"/>
</dbReference>
<dbReference type="RefSeq" id="WP_186888808.1">
    <property type="nucleotide sequence ID" value="NZ_JACONZ010000005.1"/>
</dbReference>
<gene>
    <name evidence="3" type="ORF">H8S23_13120</name>
</gene>
<feature type="binding site" evidence="2">
    <location>
        <position position="8"/>
    </location>
    <ligand>
        <name>Fe cation</name>
        <dbReference type="ChEBI" id="CHEBI:24875"/>
        <label>1</label>
    </ligand>
</feature>
<feature type="binding site" evidence="2">
    <location>
        <position position="175"/>
    </location>
    <ligand>
        <name>Fe cation</name>
        <dbReference type="ChEBI" id="CHEBI:24875"/>
        <label>1</label>
    </ligand>
</feature>
<dbReference type="Pfam" id="PF13277">
    <property type="entry name" value="YmdB"/>
    <property type="match status" value="1"/>
</dbReference>
<feature type="active site" description="Proton donor" evidence="1">
    <location>
        <position position="69"/>
    </location>
</feature>
<evidence type="ECO:0000256" key="2">
    <source>
        <dbReference type="PIRSR" id="PIRSR004789-51"/>
    </source>
</evidence>
<feature type="binding site" evidence="2">
    <location>
        <position position="148"/>
    </location>
    <ligand>
        <name>Fe cation</name>
        <dbReference type="ChEBI" id="CHEBI:24875"/>
        <label>2</label>
    </ligand>
</feature>
<keyword evidence="2" id="KW-0479">Metal-binding</keyword>
<dbReference type="Proteomes" id="UP000659630">
    <property type="component" value="Unassembled WGS sequence"/>
</dbReference>
<dbReference type="SUPFAM" id="SSF56300">
    <property type="entry name" value="Metallo-dependent phosphatases"/>
    <property type="match status" value="1"/>
</dbReference>
<feature type="binding site" evidence="2">
    <location>
        <position position="173"/>
    </location>
    <ligand>
        <name>Fe cation</name>
        <dbReference type="ChEBI" id="CHEBI:24875"/>
        <label>2</label>
    </ligand>
</feature>
<name>A0A923L249_9FIRM</name>
<dbReference type="PANTHER" id="PTHR36303:SF1">
    <property type="entry name" value="2',3'-CYCLIC-NUCLEOTIDE 2'-PHOSPHODIESTERASE"/>
    <property type="match status" value="1"/>
</dbReference>
<keyword evidence="4" id="KW-1185">Reference proteome</keyword>
<feature type="binding site" evidence="2">
    <location>
        <position position="68"/>
    </location>
    <ligand>
        <name>Fe cation</name>
        <dbReference type="ChEBI" id="CHEBI:24875"/>
        <label>2</label>
    </ligand>
</feature>
<dbReference type="PIRSF" id="PIRSF004789">
    <property type="entry name" value="DR1281"/>
    <property type="match status" value="1"/>
</dbReference>
<proteinExistence type="predicted"/>
<protein>
    <submittedName>
        <fullName evidence="3">YmdB family metallophosphoesterase</fullName>
    </submittedName>
</protein>
<evidence type="ECO:0000313" key="3">
    <source>
        <dbReference type="EMBL" id="MBC5582448.1"/>
    </source>
</evidence>
<feature type="binding site" evidence="2">
    <location>
        <position position="39"/>
    </location>
    <ligand>
        <name>Fe cation</name>
        <dbReference type="ChEBI" id="CHEBI:24875"/>
        <label>1</label>
    </ligand>
</feature>
<dbReference type="AlphaFoldDB" id="A0A923L249"/>
<accession>A0A923L249</accession>
<sequence length="259" mass="27559">MKILCVGDVVGTPGLDFLCRRLPGLKRRLGADICIVNGENAHPGGVGLTRSIAEDIFAHGADVITAGNHALRRAEESLYEETEALLCPANLPHLSPRAGSVTLDLGRCALTVIDLAGVAFLEPVDNPFDTADRLLEGDTARFKVVDIHAESTAEKQALAWYLDGRVSAVFGTHTHVPTADAGVLPGGTGFITDVGMTGPVRSVIGVRPELAVQKQRTHRPVRFEVADGPCRLDAVLFTCDDTSGRCLSAEAVRECEDAR</sequence>
<evidence type="ECO:0000313" key="4">
    <source>
        <dbReference type="Proteomes" id="UP000659630"/>
    </source>
</evidence>
<dbReference type="GO" id="GO:0046872">
    <property type="term" value="F:metal ion binding"/>
    <property type="evidence" value="ECO:0007669"/>
    <property type="project" value="UniProtKB-KW"/>
</dbReference>
<dbReference type="EMBL" id="JACONZ010000005">
    <property type="protein sequence ID" value="MBC5582448.1"/>
    <property type="molecule type" value="Genomic_DNA"/>
</dbReference>
<reference evidence="3" key="1">
    <citation type="submission" date="2020-08" db="EMBL/GenBank/DDBJ databases">
        <title>Genome public.</title>
        <authorList>
            <person name="Liu C."/>
            <person name="Sun Q."/>
        </authorList>
    </citation>
    <scope>NUCLEOTIDE SEQUENCE</scope>
    <source>
        <strain evidence="3">BX8</strain>
    </source>
</reference>
<feature type="binding site" evidence="2">
    <location>
        <position position="40"/>
    </location>
    <ligand>
        <name>Fe cation</name>
        <dbReference type="ChEBI" id="CHEBI:24875"/>
        <label>1</label>
    </ligand>
</feature>
<comment type="caution">
    <text evidence="3">The sequence shown here is derived from an EMBL/GenBank/DDBJ whole genome shotgun (WGS) entry which is preliminary data.</text>
</comment>
<feature type="binding site" evidence="2">
    <location>
        <position position="39"/>
    </location>
    <ligand>
        <name>Fe cation</name>
        <dbReference type="ChEBI" id="CHEBI:24875"/>
        <label>2</label>
    </ligand>
</feature>
<evidence type="ECO:0000256" key="1">
    <source>
        <dbReference type="PIRSR" id="PIRSR004789-50"/>
    </source>
</evidence>
<dbReference type="InterPro" id="IPR005235">
    <property type="entry name" value="YmdB-like"/>
</dbReference>
<dbReference type="GO" id="GO:0004113">
    <property type="term" value="F:2',3'-cyclic-nucleotide 3'-phosphodiesterase activity"/>
    <property type="evidence" value="ECO:0007669"/>
    <property type="project" value="TreeGrafter"/>
</dbReference>
<dbReference type="PANTHER" id="PTHR36303">
    <property type="entry name" value="2',3'-CYCLIC-NUCLEOTIDE 2'-PHOSPHODIESTERASE"/>
    <property type="match status" value="1"/>
</dbReference>
<dbReference type="Gene3D" id="3.60.21.10">
    <property type="match status" value="1"/>
</dbReference>
<organism evidence="3 4">
    <name type="scientific">Anaerofilum hominis</name>
    <dbReference type="NCBI Taxonomy" id="2763016"/>
    <lineage>
        <taxon>Bacteria</taxon>
        <taxon>Bacillati</taxon>
        <taxon>Bacillota</taxon>
        <taxon>Clostridia</taxon>
        <taxon>Eubacteriales</taxon>
        <taxon>Oscillospiraceae</taxon>
        <taxon>Anaerofilum</taxon>
    </lineage>
</organism>